<feature type="site" description="Interacts with tRNA; defines subfamily-specific binding signature" evidence="9">
    <location>
        <position position="35"/>
    </location>
</feature>
<comment type="catalytic activity">
    <reaction evidence="9">
        <text>5,6-dihydrouridine(16) in tRNA + NADP(+) = uridine(16) in tRNA + NADPH + H(+)</text>
        <dbReference type="Rhea" id="RHEA:53376"/>
        <dbReference type="Rhea" id="RHEA-COMP:13543"/>
        <dbReference type="Rhea" id="RHEA-COMP:13544"/>
        <dbReference type="ChEBI" id="CHEBI:15378"/>
        <dbReference type="ChEBI" id="CHEBI:57783"/>
        <dbReference type="ChEBI" id="CHEBI:58349"/>
        <dbReference type="ChEBI" id="CHEBI:65315"/>
        <dbReference type="ChEBI" id="CHEBI:74443"/>
    </reaction>
</comment>
<dbReference type="AlphaFoldDB" id="A0A6H1UB70"/>
<name>A0A6H1UB70_9GAMM</name>
<comment type="catalytic activity">
    <reaction evidence="9">
        <text>5,6-dihydrouridine(16) in tRNA + NAD(+) = uridine(16) in tRNA + NADH + H(+)</text>
        <dbReference type="Rhea" id="RHEA:53380"/>
        <dbReference type="Rhea" id="RHEA-COMP:13543"/>
        <dbReference type="Rhea" id="RHEA-COMP:13544"/>
        <dbReference type="ChEBI" id="CHEBI:15378"/>
        <dbReference type="ChEBI" id="CHEBI:57540"/>
        <dbReference type="ChEBI" id="CHEBI:57945"/>
        <dbReference type="ChEBI" id="CHEBI:65315"/>
        <dbReference type="ChEBI" id="CHEBI:74443"/>
    </reaction>
</comment>
<evidence type="ECO:0000256" key="5">
    <source>
        <dbReference type="ARBA" id="ARBA00022694"/>
    </source>
</evidence>
<evidence type="ECO:0000256" key="1">
    <source>
        <dbReference type="ARBA" id="ARBA00001917"/>
    </source>
</evidence>
<dbReference type="SUPFAM" id="SSF51395">
    <property type="entry name" value="FMN-linked oxidoreductases"/>
    <property type="match status" value="1"/>
</dbReference>
<evidence type="ECO:0000256" key="11">
    <source>
        <dbReference type="PIRSR" id="PIRSR006621-1"/>
    </source>
</evidence>
<keyword evidence="6 9" id="KW-0521">NADP</keyword>
<dbReference type="InterPro" id="IPR018517">
    <property type="entry name" value="tRNA_hU_synthase_CS"/>
</dbReference>
<feature type="binding site" evidence="12">
    <location>
        <position position="168"/>
    </location>
    <ligand>
        <name>FMN</name>
        <dbReference type="ChEBI" id="CHEBI:58210"/>
    </ligand>
</feature>
<evidence type="ECO:0000259" key="13">
    <source>
        <dbReference type="Pfam" id="PF01207"/>
    </source>
</evidence>
<dbReference type="PANTHER" id="PTHR11082">
    <property type="entry name" value="TRNA-DIHYDROURIDINE SYNTHASE"/>
    <property type="match status" value="1"/>
</dbReference>
<keyword evidence="2 9" id="KW-0820">tRNA-binding</keyword>
<dbReference type="InterPro" id="IPR042270">
    <property type="entry name" value="DusC_C"/>
</dbReference>
<evidence type="ECO:0000256" key="7">
    <source>
        <dbReference type="ARBA" id="ARBA00022884"/>
    </source>
</evidence>
<evidence type="ECO:0000256" key="12">
    <source>
        <dbReference type="PIRSR" id="PIRSR006621-2"/>
    </source>
</evidence>
<evidence type="ECO:0000256" key="8">
    <source>
        <dbReference type="ARBA" id="ARBA00023002"/>
    </source>
</evidence>
<dbReference type="GO" id="GO:0017150">
    <property type="term" value="F:tRNA dihydrouridine synthase activity"/>
    <property type="evidence" value="ECO:0007669"/>
    <property type="project" value="UniProtKB-UniRule"/>
</dbReference>
<dbReference type="Gene3D" id="1.20.225.30">
    <property type="entry name" value="Dihydrouridine synthase, C-terminal recognition domain"/>
    <property type="match status" value="1"/>
</dbReference>
<evidence type="ECO:0000256" key="3">
    <source>
        <dbReference type="ARBA" id="ARBA00022630"/>
    </source>
</evidence>
<dbReference type="EC" id="1.3.1.-" evidence="9"/>
<keyword evidence="12" id="KW-0547">Nucleotide-binding</keyword>
<dbReference type="Proteomes" id="UP000501602">
    <property type="component" value="Chromosome"/>
</dbReference>
<dbReference type="RefSeq" id="WP_168659150.1">
    <property type="nucleotide sequence ID" value="NZ_CP051180.1"/>
</dbReference>
<dbReference type="InterPro" id="IPR035587">
    <property type="entry name" value="DUS-like_FMN-bd"/>
</dbReference>
<sequence length="317" mass="35001">MRVILAPMEGVMDALMRDMLTRQFGVDMCVSEFVRVVDQLLPERTYRRLCPELNNGGKTPAGVPVRVQLLGQNPDWMALNAARAVELGSDGVDLNFGCPAKQVNQSKGGAVLLKEPQALHDIIKAVRDAVPSDKPVTAKIRLGFNDKDLMMDNAFAAQDAGAAELCVHGRTKDDGYKADKIDWESIGAINNALSIPVIANGEIWSAADAKRCREITGSKDLMIGRGALALPNLAECIKTDAAPLSWQEMKQVLIDYSGFELYGDKGIYYPNRIKQWFRYLIRQYPEAQADFEVIRRLRSPNEIVTALGATHLIKTQA</sequence>
<feature type="site" description="Interacts with tRNA; defines subfamily-specific binding signature" evidence="9">
    <location>
        <position position="295"/>
    </location>
</feature>
<feature type="binding site" evidence="9 12">
    <location>
        <position position="68"/>
    </location>
    <ligand>
        <name>FMN</name>
        <dbReference type="ChEBI" id="CHEBI:58210"/>
    </ligand>
</feature>
<keyword evidence="4 9" id="KW-0288">FMN</keyword>
<evidence type="ECO:0000313" key="14">
    <source>
        <dbReference type="EMBL" id="QIZ75889.1"/>
    </source>
</evidence>
<evidence type="ECO:0000256" key="4">
    <source>
        <dbReference type="ARBA" id="ARBA00022643"/>
    </source>
</evidence>
<keyword evidence="15" id="KW-1185">Reference proteome</keyword>
<dbReference type="PANTHER" id="PTHR11082:SF26">
    <property type="entry name" value="TRNA-DIHYDROURIDINE(16) SYNTHASE"/>
    <property type="match status" value="1"/>
</dbReference>
<dbReference type="CDD" id="cd02801">
    <property type="entry name" value="DUS_like_FMN"/>
    <property type="match status" value="1"/>
</dbReference>
<feature type="domain" description="DUS-like FMN-binding" evidence="13">
    <location>
        <begin position="4"/>
        <end position="252"/>
    </location>
</feature>
<dbReference type="InterPro" id="IPR013785">
    <property type="entry name" value="Aldolase_TIM"/>
</dbReference>
<feature type="site" description="Interacts with tRNA" evidence="9">
    <location>
        <position position="176"/>
    </location>
</feature>
<feature type="active site" description="Proton donor" evidence="9 11">
    <location>
        <position position="98"/>
    </location>
</feature>
<feature type="binding site" evidence="9 12">
    <location>
        <begin position="224"/>
        <end position="225"/>
    </location>
    <ligand>
        <name>FMN</name>
        <dbReference type="ChEBI" id="CHEBI:58210"/>
    </ligand>
</feature>
<dbReference type="GO" id="GO:0010181">
    <property type="term" value="F:FMN binding"/>
    <property type="evidence" value="ECO:0007669"/>
    <property type="project" value="UniProtKB-UniRule"/>
</dbReference>
<keyword evidence="3 9" id="KW-0285">Flavoprotein</keyword>
<feature type="binding site" evidence="9 12">
    <location>
        <position position="139"/>
    </location>
    <ligand>
        <name>FMN</name>
        <dbReference type="ChEBI" id="CHEBI:58210"/>
    </ligand>
</feature>
<evidence type="ECO:0000256" key="2">
    <source>
        <dbReference type="ARBA" id="ARBA00022555"/>
    </source>
</evidence>
<dbReference type="Pfam" id="PF01207">
    <property type="entry name" value="Dus"/>
    <property type="match status" value="1"/>
</dbReference>
<comment type="similarity">
    <text evidence="9">Belongs to the Dus family. DusC subfamily.</text>
</comment>
<proteinExistence type="inferred from homology"/>
<dbReference type="GO" id="GO:0050660">
    <property type="term" value="F:flavin adenine dinucleotide binding"/>
    <property type="evidence" value="ECO:0007669"/>
    <property type="project" value="InterPro"/>
</dbReference>
<organism evidence="14 15">
    <name type="scientific">Ferrimonas lipolytica</name>
    <dbReference type="NCBI Taxonomy" id="2724191"/>
    <lineage>
        <taxon>Bacteria</taxon>
        <taxon>Pseudomonadati</taxon>
        <taxon>Pseudomonadota</taxon>
        <taxon>Gammaproteobacteria</taxon>
        <taxon>Alteromonadales</taxon>
        <taxon>Ferrimonadaceae</taxon>
        <taxon>Ferrimonas</taxon>
    </lineage>
</organism>
<accession>A0A6H1UB70</accession>
<evidence type="ECO:0000256" key="9">
    <source>
        <dbReference type="HAMAP-Rule" id="MF_02043"/>
    </source>
</evidence>
<feature type="site" description="Interacts with tRNA" evidence="9">
    <location>
        <position position="95"/>
    </location>
</feature>
<dbReference type="EMBL" id="CP051180">
    <property type="protein sequence ID" value="QIZ75889.1"/>
    <property type="molecule type" value="Genomic_DNA"/>
</dbReference>
<comment type="similarity">
    <text evidence="10">Belongs to the dus family.</text>
</comment>
<protein>
    <recommendedName>
        <fullName evidence="9">tRNA-dihydrouridine(16) synthase</fullName>
        <ecNumber evidence="9">1.3.1.-</ecNumber>
    </recommendedName>
    <alternativeName>
        <fullName evidence="9">U16-specific dihydrouridine synthase</fullName>
        <shortName evidence="9">U16-specific Dus</shortName>
    </alternativeName>
    <alternativeName>
        <fullName evidence="9">tRNA-dihydrouridine synthase C</fullName>
    </alternativeName>
</protein>
<feature type="site" description="Interacts with tRNA; defines subfamily-specific binding signature" evidence="9">
    <location>
        <position position="274"/>
    </location>
</feature>
<feature type="binding site" evidence="9">
    <location>
        <begin position="200"/>
        <end position="202"/>
    </location>
    <ligand>
        <name>FMN</name>
        <dbReference type="ChEBI" id="CHEBI:58210"/>
    </ligand>
</feature>
<dbReference type="Gene3D" id="3.20.20.70">
    <property type="entry name" value="Aldolase class I"/>
    <property type="match status" value="1"/>
</dbReference>
<feature type="site" description="Interacts with tRNA; defines subfamily-specific binding signature" evidence="9">
    <location>
        <position position="272"/>
    </location>
</feature>
<gene>
    <name evidence="9" type="primary">dusC</name>
    <name evidence="14" type="ORF">HER31_02720</name>
</gene>
<feature type="site" description="Interacts with tRNA" evidence="9">
    <location>
        <position position="279"/>
    </location>
</feature>
<dbReference type="PIRSF" id="PIRSF006621">
    <property type="entry name" value="Dus"/>
    <property type="match status" value="1"/>
</dbReference>
<evidence type="ECO:0000256" key="6">
    <source>
        <dbReference type="ARBA" id="ARBA00022857"/>
    </source>
</evidence>
<keyword evidence="8 9" id="KW-0560">Oxidoreductase</keyword>
<reference evidence="14 15" key="1">
    <citation type="submission" date="2020-04" db="EMBL/GenBank/DDBJ databases">
        <title>Ferrimonas sp. S7 isolated from sea water.</title>
        <authorList>
            <person name="Bae S.S."/>
            <person name="Baek K."/>
        </authorList>
    </citation>
    <scope>NUCLEOTIDE SEQUENCE [LARGE SCALE GENOMIC DNA]</scope>
    <source>
        <strain evidence="14 15">S7</strain>
    </source>
</reference>
<comment type="function">
    <text evidence="9">Catalyzes the synthesis of 5,6-dihydrouridine (D), a modified base found in the D-loop of most tRNAs, via the reduction of the C5-C6 double bond in target uridines. Specifically modifies U16 in tRNAs.</text>
</comment>
<keyword evidence="5 9" id="KW-0819">tRNA processing</keyword>
<dbReference type="InterPro" id="IPR001269">
    <property type="entry name" value="DUS_fam"/>
</dbReference>
<comment type="cofactor">
    <cofactor evidence="1 9 10 12">
        <name>FMN</name>
        <dbReference type="ChEBI" id="CHEBI:58210"/>
    </cofactor>
</comment>
<dbReference type="InterPro" id="IPR032886">
    <property type="entry name" value="DusC"/>
</dbReference>
<dbReference type="PROSITE" id="PS01136">
    <property type="entry name" value="UPF0034"/>
    <property type="match status" value="1"/>
</dbReference>
<evidence type="ECO:0000256" key="10">
    <source>
        <dbReference type="PIRNR" id="PIRNR006621"/>
    </source>
</evidence>
<dbReference type="GO" id="GO:0000049">
    <property type="term" value="F:tRNA binding"/>
    <property type="evidence" value="ECO:0007669"/>
    <property type="project" value="UniProtKB-UniRule"/>
</dbReference>
<dbReference type="KEGG" id="fes:HER31_02720"/>
<dbReference type="HAMAP" id="MF_02043">
    <property type="entry name" value="DusC_subfam"/>
    <property type="match status" value="1"/>
</dbReference>
<evidence type="ECO:0000313" key="15">
    <source>
        <dbReference type="Proteomes" id="UP000501602"/>
    </source>
</evidence>
<keyword evidence="7 9" id="KW-0694">RNA-binding</keyword>